<evidence type="ECO:0000313" key="2">
    <source>
        <dbReference type="Proteomes" id="UP000192708"/>
    </source>
</evidence>
<dbReference type="EMBL" id="FWXJ01000014">
    <property type="protein sequence ID" value="SMC74263.1"/>
    <property type="molecule type" value="Genomic_DNA"/>
</dbReference>
<dbReference type="SUPFAM" id="SSF56300">
    <property type="entry name" value="Metallo-dependent phosphatases"/>
    <property type="match status" value="1"/>
</dbReference>
<dbReference type="PROSITE" id="PS51318">
    <property type="entry name" value="TAT"/>
    <property type="match status" value="1"/>
</dbReference>
<dbReference type="AlphaFoldDB" id="A0A1W2BN57"/>
<proteinExistence type="predicted"/>
<dbReference type="RefSeq" id="WP_084285207.1">
    <property type="nucleotide sequence ID" value="NZ_FWXJ01000014.1"/>
</dbReference>
<dbReference type="InterPro" id="IPR038607">
    <property type="entry name" value="PhoD-like_sf"/>
</dbReference>
<dbReference type="InterPro" id="IPR006311">
    <property type="entry name" value="TAT_signal"/>
</dbReference>
<evidence type="ECO:0000313" key="1">
    <source>
        <dbReference type="EMBL" id="SMC74263.1"/>
    </source>
</evidence>
<dbReference type="Gene3D" id="3.60.21.70">
    <property type="entry name" value="PhoD-like phosphatase"/>
    <property type="match status" value="1"/>
</dbReference>
<evidence type="ECO:0008006" key="3">
    <source>
        <dbReference type="Google" id="ProtNLM"/>
    </source>
</evidence>
<protein>
    <recommendedName>
        <fullName evidence="3">PhoD-like phosphatase metallophosphatase domain-containing protein</fullName>
    </recommendedName>
</protein>
<sequence>MERRDFLKGASAAALYVNAPSDLMISSASAKPLSDKNWDHGQVRHILPTVSDSEILIKLSLNQAQKNPPILRIGNQVVFGKMTDTQGEFWQFFAKNLKPAQTYQMSLKSQQGAQLCQPWDLMTFPAKDANPGQFKALFISCVGGHEAAGFLPNEVRNRLLRRALSFKPQATIVNGDHVYWDLLSPSTSKVRYGGNTERSIKIAGTFDRAGLVLGADNETVLKKAVGPQIASVYGADFRSTPVFFLQDDHDYFDNDDAFDEIITFPPSYFMLQLARATQSMYYPEFLADSNRPKGLPYSYAADRPSGVSESFGTIRFGNLAEILLYDVRRTATLAGPSAVCVDLEVEKWLVNRTKSNDVQNLIHCPSNPPGWSAGKWGEFYPDVLGDDKKLSIVTPKPYWQPGWLKQHDRLMNALSGNQARTPLVISGDMHSIALGSMQRTNNFDLSKNPINVALSGTGGTYPGGWPSQGWRKTPALPSQVLDFSEEIKPIEQHGFTLVDFTKDKMVLSFFKWDVNTQSVEEIDTLMPFHVKELPRAQG</sequence>
<organism evidence="1 2">
    <name type="scientific">Polynucleobacter kasalickyi</name>
    <dbReference type="NCBI Taxonomy" id="1938817"/>
    <lineage>
        <taxon>Bacteria</taxon>
        <taxon>Pseudomonadati</taxon>
        <taxon>Pseudomonadota</taxon>
        <taxon>Betaproteobacteria</taxon>
        <taxon>Burkholderiales</taxon>
        <taxon>Burkholderiaceae</taxon>
        <taxon>Polynucleobacter</taxon>
    </lineage>
</organism>
<dbReference type="Proteomes" id="UP000192708">
    <property type="component" value="Unassembled WGS sequence"/>
</dbReference>
<accession>A0A1W2BN57</accession>
<keyword evidence="2" id="KW-1185">Reference proteome</keyword>
<dbReference type="STRING" id="1938817.SAMN06296008_11441"/>
<name>A0A1W2BN57_9BURK</name>
<dbReference type="OrthoDB" id="8175938at2"/>
<gene>
    <name evidence="1" type="ORF">SAMN06296008_11441</name>
</gene>
<dbReference type="InterPro" id="IPR029052">
    <property type="entry name" value="Metallo-depent_PP-like"/>
</dbReference>
<reference evidence="1 2" key="1">
    <citation type="submission" date="2017-04" db="EMBL/GenBank/DDBJ databases">
        <authorList>
            <person name="Afonso C.L."/>
            <person name="Miller P.J."/>
            <person name="Scott M.A."/>
            <person name="Spackman E."/>
            <person name="Goraichik I."/>
            <person name="Dimitrov K.M."/>
            <person name="Suarez D.L."/>
            <person name="Swayne D.E."/>
        </authorList>
    </citation>
    <scope>NUCLEOTIDE SEQUENCE [LARGE SCALE GENOMIC DNA]</scope>
    <source>
        <strain evidence="1 2">VK13</strain>
    </source>
</reference>